<feature type="compositionally biased region" description="Acidic residues" evidence="1">
    <location>
        <begin position="143"/>
        <end position="156"/>
    </location>
</feature>
<evidence type="ECO:0000256" key="1">
    <source>
        <dbReference type="SAM" id="MobiDB-lite"/>
    </source>
</evidence>
<feature type="region of interest" description="Disordered" evidence="1">
    <location>
        <begin position="179"/>
        <end position="279"/>
    </location>
</feature>
<feature type="compositionally biased region" description="Basic and acidic residues" evidence="1">
    <location>
        <begin position="209"/>
        <end position="219"/>
    </location>
</feature>
<feature type="compositionally biased region" description="Low complexity" evidence="1">
    <location>
        <begin position="72"/>
        <end position="82"/>
    </location>
</feature>
<feature type="compositionally biased region" description="Basic and acidic residues" evidence="1">
    <location>
        <begin position="83"/>
        <end position="97"/>
    </location>
</feature>
<feature type="compositionally biased region" description="Low complexity" evidence="1">
    <location>
        <begin position="461"/>
        <end position="485"/>
    </location>
</feature>
<gene>
    <name evidence="2" type="ORF">MBRA1_000368</name>
</gene>
<evidence type="ECO:0000313" key="3">
    <source>
        <dbReference type="Proteomes" id="UP001216638"/>
    </source>
</evidence>
<feature type="region of interest" description="Disordered" evidence="1">
    <location>
        <begin position="1"/>
        <end position="162"/>
    </location>
</feature>
<accession>A0AAF0DT86</accession>
<feature type="compositionally biased region" description="Basic and acidic residues" evidence="1">
    <location>
        <begin position="105"/>
        <end position="114"/>
    </location>
</feature>
<organism evidence="2 3">
    <name type="scientific">Malassezia brasiliensis</name>
    <dbReference type="NCBI Taxonomy" id="1821822"/>
    <lineage>
        <taxon>Eukaryota</taxon>
        <taxon>Fungi</taxon>
        <taxon>Dikarya</taxon>
        <taxon>Basidiomycota</taxon>
        <taxon>Ustilaginomycotina</taxon>
        <taxon>Malasseziomycetes</taxon>
        <taxon>Malasseziales</taxon>
        <taxon>Malasseziaceae</taxon>
        <taxon>Malassezia</taxon>
    </lineage>
</organism>
<dbReference type="Proteomes" id="UP001216638">
    <property type="component" value="Chromosome 1"/>
</dbReference>
<feature type="compositionally biased region" description="Low complexity" evidence="1">
    <location>
        <begin position="237"/>
        <end position="258"/>
    </location>
</feature>
<proteinExistence type="predicted"/>
<keyword evidence="3" id="KW-1185">Reference proteome</keyword>
<dbReference type="AlphaFoldDB" id="A0AAF0DT86"/>
<protein>
    <submittedName>
        <fullName evidence="2">Uncharacterized protein</fullName>
    </submittedName>
</protein>
<evidence type="ECO:0000313" key="2">
    <source>
        <dbReference type="EMBL" id="WFC93745.1"/>
    </source>
</evidence>
<feature type="region of interest" description="Disordered" evidence="1">
    <location>
        <begin position="457"/>
        <end position="520"/>
    </location>
</feature>
<feature type="compositionally biased region" description="Low complexity" evidence="1">
    <location>
        <begin position="498"/>
        <end position="510"/>
    </location>
</feature>
<sequence>MYRPPEALTSTADVKKTPSPLTTSSAPRARPTVRHKSPASSTRTQRRSEDRATPPAAHADAIPGPLAPTGHAAEQTPLAAPAAHERIPATFTRHGERIVPPPRRAPTDASRRSDMSGILSPKPVRTATGVWRPVPTLPLAGYDAEDDDDEDDEDDGGPVLSDVVQRSAHLAHEAWSLAVLGPTPKRSGDTLPYAPSNAPSNESDGEEDDFHKTMLHDPELDVLARVPSPWHDASDVGDGLLTDGHTTTPSSLTTDATPGDVPHTRSPSAKPSGAEATSDAVFQHALPLPRSAEAHTHAGALTLSLPYELCAAPHAAVTPPAAPVDELDADGDTPLTPVHTVTAQERSEWATGEGGVRAVSPAESLAAALVPGTLPSADAAPPALVADEPSSPFSCASPLFDDASTATSGSSPADATLHYSIATASKADDDDAYFLSPDEMITLTDLDSAWDSAHLRDTDAPRAAARSAAPPAASAAPAAVPTRAPAAKRRRCAVETHAAAPAPRTPAAARRVPRLRSRAS</sequence>
<dbReference type="EMBL" id="CP119951">
    <property type="protein sequence ID" value="WFC93745.1"/>
    <property type="molecule type" value="Genomic_DNA"/>
</dbReference>
<name>A0AAF0DT86_9BASI</name>
<feature type="compositionally biased region" description="Basic residues" evidence="1">
    <location>
        <begin position="511"/>
        <end position="520"/>
    </location>
</feature>
<reference evidence="2" key="1">
    <citation type="submission" date="2023-03" db="EMBL/GenBank/DDBJ databases">
        <title>Mating type loci evolution in Malassezia.</title>
        <authorList>
            <person name="Coelho M.A."/>
        </authorList>
    </citation>
    <scope>NUCLEOTIDE SEQUENCE</scope>
    <source>
        <strain evidence="2">CBS 14135</strain>
    </source>
</reference>